<dbReference type="PANTHER" id="PTHR15193:SF2">
    <property type="match status" value="1"/>
</dbReference>
<proteinExistence type="predicted"/>
<organism evidence="4 5">
    <name type="scientific">Channa argus</name>
    <name type="common">Northern snakehead</name>
    <name type="synonym">Ophicephalus argus</name>
    <dbReference type="NCBI Taxonomy" id="215402"/>
    <lineage>
        <taxon>Eukaryota</taxon>
        <taxon>Metazoa</taxon>
        <taxon>Chordata</taxon>
        <taxon>Craniata</taxon>
        <taxon>Vertebrata</taxon>
        <taxon>Euteleostomi</taxon>
        <taxon>Actinopterygii</taxon>
        <taxon>Neopterygii</taxon>
        <taxon>Teleostei</taxon>
        <taxon>Neoteleostei</taxon>
        <taxon>Acanthomorphata</taxon>
        <taxon>Anabantaria</taxon>
        <taxon>Anabantiformes</taxon>
        <taxon>Channoidei</taxon>
        <taxon>Channidae</taxon>
        <taxon>Channa</taxon>
    </lineage>
</organism>
<gene>
    <name evidence="4" type="ORF">EXN66_Car012905</name>
</gene>
<evidence type="ECO:0000256" key="2">
    <source>
        <dbReference type="SAM" id="SignalP"/>
    </source>
</evidence>
<feature type="domain" description="Ig-like" evidence="3">
    <location>
        <begin position="31"/>
        <end position="110"/>
    </location>
</feature>
<keyword evidence="1" id="KW-0472">Membrane</keyword>
<dbReference type="InterPro" id="IPR036179">
    <property type="entry name" value="Ig-like_dom_sf"/>
</dbReference>
<dbReference type="Gene3D" id="2.60.40.10">
    <property type="entry name" value="Immunoglobulins"/>
    <property type="match status" value="1"/>
</dbReference>
<feature type="chain" id="PRO_5026123881" description="Ig-like domain-containing protein" evidence="2">
    <location>
        <begin position="22"/>
        <end position="220"/>
    </location>
</feature>
<name>A0A6G1Q3W7_CHAAH</name>
<dbReference type="SMART" id="SM00409">
    <property type="entry name" value="IG"/>
    <property type="match status" value="1"/>
</dbReference>
<protein>
    <recommendedName>
        <fullName evidence="3">Ig-like domain-containing protein</fullName>
    </recommendedName>
</protein>
<dbReference type="EMBL" id="CM015723">
    <property type="protein sequence ID" value="KAF3697225.1"/>
    <property type="molecule type" value="Genomic_DNA"/>
</dbReference>
<reference evidence="4 5" key="1">
    <citation type="submission" date="2019-02" db="EMBL/GenBank/DDBJ databases">
        <title>Opniocepnalus argus genome.</title>
        <authorList>
            <person name="Zhou C."/>
            <person name="Xiao S."/>
        </authorList>
    </citation>
    <scope>NUCLEOTIDE SEQUENCE [LARGE SCALE GENOMIC DNA]</scope>
    <source>
        <strain evidence="4">OARG1902GOOAL</strain>
        <tissue evidence="4">Muscle</tissue>
    </source>
</reference>
<feature type="transmembrane region" description="Helical" evidence="1">
    <location>
        <begin position="159"/>
        <end position="184"/>
    </location>
</feature>
<dbReference type="InterPro" id="IPR003599">
    <property type="entry name" value="Ig_sub"/>
</dbReference>
<keyword evidence="1" id="KW-1133">Transmembrane helix</keyword>
<keyword evidence="1" id="KW-0812">Transmembrane</keyword>
<keyword evidence="5" id="KW-1185">Reference proteome</keyword>
<evidence type="ECO:0000256" key="1">
    <source>
        <dbReference type="SAM" id="Phobius"/>
    </source>
</evidence>
<dbReference type="PANTHER" id="PTHR15193">
    <property type="entry name" value="CD83 ANTIGEN"/>
    <property type="match status" value="1"/>
</dbReference>
<dbReference type="PROSITE" id="PS50835">
    <property type="entry name" value="IG_LIKE"/>
    <property type="match status" value="1"/>
</dbReference>
<feature type="signal peptide" evidence="2">
    <location>
        <begin position="1"/>
        <end position="21"/>
    </location>
</feature>
<dbReference type="Proteomes" id="UP000503349">
    <property type="component" value="Chromosome 12"/>
</dbReference>
<dbReference type="InterPro" id="IPR007110">
    <property type="entry name" value="Ig-like_dom"/>
</dbReference>
<evidence type="ECO:0000313" key="4">
    <source>
        <dbReference type="EMBL" id="KAF3697225.1"/>
    </source>
</evidence>
<accession>A0A6G1Q3W7</accession>
<keyword evidence="2" id="KW-0732">Signal</keyword>
<dbReference type="CDD" id="cd00096">
    <property type="entry name" value="Ig"/>
    <property type="match status" value="1"/>
</dbReference>
<evidence type="ECO:0000313" key="5">
    <source>
        <dbReference type="Proteomes" id="UP000503349"/>
    </source>
</evidence>
<dbReference type="AlphaFoldDB" id="A0A6G1Q3W7"/>
<dbReference type="InterPro" id="IPR013783">
    <property type="entry name" value="Ig-like_fold"/>
</dbReference>
<reference evidence="5" key="2">
    <citation type="submission" date="2019-02" db="EMBL/GenBank/DDBJ databases">
        <title>Opniocepnalus argus Var Kimnra genome.</title>
        <authorList>
            <person name="Zhou C."/>
            <person name="Xiao S."/>
        </authorList>
    </citation>
    <scope>NUCLEOTIDE SEQUENCE [LARGE SCALE GENOMIC DNA]</scope>
</reference>
<evidence type="ECO:0000259" key="3">
    <source>
        <dbReference type="PROSITE" id="PS50835"/>
    </source>
</evidence>
<dbReference type="SUPFAM" id="SSF48726">
    <property type="entry name" value="Immunoglobulin"/>
    <property type="match status" value="1"/>
</dbReference>
<sequence>MCNMSQTALLIKLLLLHYATQSKTATEADCNEDVSLACTGVDFDTINFSSVTWYKYNNTDKRGIIRRAKEVNSTKLYNFTRTPVAMFGEQYNLLLQRVMPEDSGRYECAILANVGGRNQYLFVDLIVHECETNPELTTTTTMFNTTMEPCQERVEDLPVMWSIIGYLTLGFFKILLCLFGIWVTKPYYNFMHYMDSLKVMKENYLFTGHEGNLFSVKNLR</sequence>